<reference evidence="1" key="1">
    <citation type="submission" date="2021-03" db="EMBL/GenBank/DDBJ databases">
        <authorList>
            <consortium name="DOE Joint Genome Institute"/>
            <person name="Ahrendt S."/>
            <person name="Looney B.P."/>
            <person name="Miyauchi S."/>
            <person name="Morin E."/>
            <person name="Drula E."/>
            <person name="Courty P.E."/>
            <person name="Chicoki N."/>
            <person name="Fauchery L."/>
            <person name="Kohler A."/>
            <person name="Kuo A."/>
            <person name="Labutti K."/>
            <person name="Pangilinan J."/>
            <person name="Lipzen A."/>
            <person name="Riley R."/>
            <person name="Andreopoulos W."/>
            <person name="He G."/>
            <person name="Johnson J."/>
            <person name="Barry K.W."/>
            <person name="Grigoriev I.V."/>
            <person name="Nagy L."/>
            <person name="Hibbett D."/>
            <person name="Henrissat B."/>
            <person name="Matheny P.B."/>
            <person name="Labbe J."/>
            <person name="Martin F."/>
        </authorList>
    </citation>
    <scope>NUCLEOTIDE SEQUENCE</scope>
    <source>
        <strain evidence="1">HHB10654</strain>
    </source>
</reference>
<name>A0ACB8SN39_9AGAM</name>
<organism evidence="1 2">
    <name type="scientific">Artomyces pyxidatus</name>
    <dbReference type="NCBI Taxonomy" id="48021"/>
    <lineage>
        <taxon>Eukaryota</taxon>
        <taxon>Fungi</taxon>
        <taxon>Dikarya</taxon>
        <taxon>Basidiomycota</taxon>
        <taxon>Agaricomycotina</taxon>
        <taxon>Agaricomycetes</taxon>
        <taxon>Russulales</taxon>
        <taxon>Auriscalpiaceae</taxon>
        <taxon>Artomyces</taxon>
    </lineage>
</organism>
<keyword evidence="2" id="KW-1185">Reference proteome</keyword>
<dbReference type="Proteomes" id="UP000814140">
    <property type="component" value="Unassembled WGS sequence"/>
</dbReference>
<accession>A0ACB8SN39</accession>
<sequence length="136" mass="14446">MTDAPATTQLTLVPISIANRPLHLPAIFQLESCHPLHPVAPLNSTGSGRAFVLTQRPPAQQIEGVLNACNPLSFASAPGIDLAANLGLLHVLPGDLLFTRPDGAPDDGTGDLLEAMVIDVSNFLTIHRARTRMLRT</sequence>
<comment type="caution">
    <text evidence="1">The sequence shown here is derived from an EMBL/GenBank/DDBJ whole genome shotgun (WGS) entry which is preliminary data.</text>
</comment>
<evidence type="ECO:0000313" key="1">
    <source>
        <dbReference type="EMBL" id="KAI0057141.1"/>
    </source>
</evidence>
<evidence type="ECO:0000313" key="2">
    <source>
        <dbReference type="Proteomes" id="UP000814140"/>
    </source>
</evidence>
<reference evidence="1" key="2">
    <citation type="journal article" date="2022" name="New Phytol.">
        <title>Evolutionary transition to the ectomycorrhizal habit in the genomes of a hyperdiverse lineage of mushroom-forming fungi.</title>
        <authorList>
            <person name="Looney B."/>
            <person name="Miyauchi S."/>
            <person name="Morin E."/>
            <person name="Drula E."/>
            <person name="Courty P.E."/>
            <person name="Kohler A."/>
            <person name="Kuo A."/>
            <person name="LaButti K."/>
            <person name="Pangilinan J."/>
            <person name="Lipzen A."/>
            <person name="Riley R."/>
            <person name="Andreopoulos W."/>
            <person name="He G."/>
            <person name="Johnson J."/>
            <person name="Nolan M."/>
            <person name="Tritt A."/>
            <person name="Barry K.W."/>
            <person name="Grigoriev I.V."/>
            <person name="Nagy L.G."/>
            <person name="Hibbett D."/>
            <person name="Henrissat B."/>
            <person name="Matheny P.B."/>
            <person name="Labbe J."/>
            <person name="Martin F.M."/>
        </authorList>
    </citation>
    <scope>NUCLEOTIDE SEQUENCE</scope>
    <source>
        <strain evidence="1">HHB10654</strain>
    </source>
</reference>
<dbReference type="EMBL" id="MU277251">
    <property type="protein sequence ID" value="KAI0057141.1"/>
    <property type="molecule type" value="Genomic_DNA"/>
</dbReference>
<gene>
    <name evidence="1" type="ORF">BV25DRAFT_1920361</name>
</gene>
<proteinExistence type="predicted"/>
<protein>
    <submittedName>
        <fullName evidence="1">Uncharacterized protein</fullName>
    </submittedName>
</protein>